<evidence type="ECO:0000256" key="1">
    <source>
        <dbReference type="SAM" id="MobiDB-lite"/>
    </source>
</evidence>
<evidence type="ECO:0000313" key="2">
    <source>
        <dbReference type="EMBL" id="CAB4279347.1"/>
    </source>
</evidence>
<evidence type="ECO:0000313" key="4">
    <source>
        <dbReference type="Proteomes" id="UP000507222"/>
    </source>
</evidence>
<gene>
    <name evidence="2" type="ORF">CURHAP_LOCUS31570</name>
    <name evidence="3" type="ORF">ORAREDHAP_LOCUS31170</name>
</gene>
<evidence type="ECO:0000313" key="3">
    <source>
        <dbReference type="EMBL" id="CAB4309800.1"/>
    </source>
</evidence>
<proteinExistence type="predicted"/>
<keyword evidence="5" id="KW-1185">Reference proteome</keyword>
<organism evidence="2 4">
    <name type="scientific">Prunus armeniaca</name>
    <name type="common">Apricot</name>
    <name type="synonym">Armeniaca vulgaris</name>
    <dbReference type="NCBI Taxonomy" id="36596"/>
    <lineage>
        <taxon>Eukaryota</taxon>
        <taxon>Viridiplantae</taxon>
        <taxon>Streptophyta</taxon>
        <taxon>Embryophyta</taxon>
        <taxon>Tracheophyta</taxon>
        <taxon>Spermatophyta</taxon>
        <taxon>Magnoliopsida</taxon>
        <taxon>eudicotyledons</taxon>
        <taxon>Gunneridae</taxon>
        <taxon>Pentapetalae</taxon>
        <taxon>rosids</taxon>
        <taxon>fabids</taxon>
        <taxon>Rosales</taxon>
        <taxon>Rosaceae</taxon>
        <taxon>Amygdaloideae</taxon>
        <taxon>Amygdaleae</taxon>
        <taxon>Prunus</taxon>
    </lineage>
</organism>
<reference evidence="2 4" key="2">
    <citation type="submission" date="2020-05" db="EMBL/GenBank/DDBJ databases">
        <authorList>
            <person name="Campoy J."/>
            <person name="Schneeberger K."/>
            <person name="Spophaly S."/>
        </authorList>
    </citation>
    <scope>NUCLEOTIDE SEQUENCE [LARGE SCALE GENOMIC DNA]</scope>
    <source>
        <strain evidence="2">PruArmRojPasFocal</strain>
    </source>
</reference>
<dbReference type="EMBL" id="CAEKDK010000005">
    <property type="protein sequence ID" value="CAB4279347.1"/>
    <property type="molecule type" value="Genomic_DNA"/>
</dbReference>
<evidence type="ECO:0000313" key="5">
    <source>
        <dbReference type="Proteomes" id="UP000507245"/>
    </source>
</evidence>
<feature type="region of interest" description="Disordered" evidence="1">
    <location>
        <begin position="20"/>
        <end position="75"/>
    </location>
</feature>
<dbReference type="Proteomes" id="UP000507222">
    <property type="component" value="Unassembled WGS sequence"/>
</dbReference>
<name>A0A6J5UUP3_PRUAR</name>
<dbReference type="AlphaFoldDB" id="A0A6J5UUP3"/>
<feature type="compositionally biased region" description="Basic and acidic residues" evidence="1">
    <location>
        <begin position="64"/>
        <end position="75"/>
    </location>
</feature>
<protein>
    <submittedName>
        <fullName evidence="2">Uncharacterized protein</fullName>
    </submittedName>
</protein>
<dbReference type="Proteomes" id="UP000507245">
    <property type="component" value="Unassembled WGS sequence"/>
</dbReference>
<dbReference type="EMBL" id="CAEKKB010000005">
    <property type="protein sequence ID" value="CAB4309800.1"/>
    <property type="molecule type" value="Genomic_DNA"/>
</dbReference>
<reference evidence="5" key="1">
    <citation type="journal article" date="2020" name="Genome Biol.">
        <title>Gamete binning: chromosome-level and haplotype-resolved genome assembly enabled by high-throughput single-cell sequencing of gamete genomes.</title>
        <authorList>
            <person name="Campoy J.A."/>
            <person name="Sun H."/>
            <person name="Goel M."/>
            <person name="Jiao W.-B."/>
            <person name="Folz-Donahue K."/>
            <person name="Wang N."/>
            <person name="Rubio M."/>
            <person name="Liu C."/>
            <person name="Kukat C."/>
            <person name="Ruiz D."/>
            <person name="Huettel B."/>
            <person name="Schneeberger K."/>
        </authorList>
    </citation>
    <scope>NUCLEOTIDE SEQUENCE [LARGE SCALE GENOMIC DNA]</scope>
    <source>
        <strain evidence="5">cv. Rojo Pasion</strain>
    </source>
</reference>
<sequence length="75" mass="8050">MSQSVNAITFVLRAPRGSFAETPRRCGGTSRPPHVCSGESSMNGAERSAARGSRGQRPCVEGTKTSEKELQRTIK</sequence>
<accession>A0A6J5UUP3</accession>